<evidence type="ECO:0000313" key="12">
    <source>
        <dbReference type="Proteomes" id="UP000823405"/>
    </source>
</evidence>
<dbReference type="SMART" id="SM00028">
    <property type="entry name" value="TPR"/>
    <property type="match status" value="10"/>
</dbReference>
<dbReference type="GO" id="GO:0031490">
    <property type="term" value="F:chromatin DNA binding"/>
    <property type="evidence" value="ECO:0007669"/>
    <property type="project" value="TreeGrafter"/>
</dbReference>
<evidence type="ECO:0000256" key="3">
    <source>
        <dbReference type="ARBA" id="ARBA00022737"/>
    </source>
</evidence>
<feature type="compositionally biased region" description="Basic and acidic residues" evidence="10">
    <location>
        <begin position="697"/>
        <end position="716"/>
    </location>
</feature>
<dbReference type="GO" id="GO:0017053">
    <property type="term" value="C:transcription repressor complex"/>
    <property type="evidence" value="ECO:0007669"/>
    <property type="project" value="UniProtKB-ARBA"/>
</dbReference>
<feature type="compositionally biased region" description="Low complexity" evidence="10">
    <location>
        <begin position="20"/>
        <end position="52"/>
    </location>
</feature>
<feature type="compositionally biased region" description="Basic and acidic residues" evidence="10">
    <location>
        <begin position="789"/>
        <end position="809"/>
    </location>
</feature>
<evidence type="ECO:0000256" key="7">
    <source>
        <dbReference type="ARBA" id="ARBA00023242"/>
    </source>
</evidence>
<evidence type="ECO:0000256" key="4">
    <source>
        <dbReference type="ARBA" id="ARBA00022803"/>
    </source>
</evidence>
<feature type="compositionally biased region" description="Polar residues" evidence="10">
    <location>
        <begin position="881"/>
        <end position="890"/>
    </location>
</feature>
<keyword evidence="5" id="KW-0805">Transcription regulation</keyword>
<feature type="repeat" description="TPR" evidence="9">
    <location>
        <begin position="101"/>
        <end position="134"/>
    </location>
</feature>
<dbReference type="EMBL" id="JAAAIN010000377">
    <property type="protein sequence ID" value="KAG0315377.1"/>
    <property type="molecule type" value="Genomic_DNA"/>
</dbReference>
<proteinExistence type="inferred from homology"/>
<feature type="repeat" description="TPR" evidence="9">
    <location>
        <begin position="317"/>
        <end position="350"/>
    </location>
</feature>
<evidence type="ECO:0000256" key="10">
    <source>
        <dbReference type="SAM" id="MobiDB-lite"/>
    </source>
</evidence>
<feature type="region of interest" description="Disordered" evidence="10">
    <location>
        <begin position="431"/>
        <end position="1112"/>
    </location>
</feature>
<keyword evidence="7" id="KW-0539">Nucleus</keyword>
<feature type="region of interest" description="Disordered" evidence="10">
    <location>
        <begin position="1"/>
        <end position="53"/>
    </location>
</feature>
<dbReference type="PANTHER" id="PTHR14017">
    <property type="entry name" value="LYSINE-SPECIFIC DEMETHYLASE"/>
    <property type="match status" value="1"/>
</dbReference>
<gene>
    <name evidence="11" type="primary">SSN6_2</name>
    <name evidence="11" type="ORF">BGZ97_008304</name>
</gene>
<comment type="similarity">
    <text evidence="8">Belongs to the CYC8/SSN6 family.</text>
</comment>
<keyword evidence="6" id="KW-0804">Transcription</keyword>
<feature type="repeat" description="TPR" evidence="9">
    <location>
        <begin position="351"/>
        <end position="384"/>
    </location>
</feature>
<keyword evidence="2" id="KW-0678">Repressor</keyword>
<evidence type="ECO:0000256" key="8">
    <source>
        <dbReference type="ARBA" id="ARBA00061082"/>
    </source>
</evidence>
<dbReference type="GO" id="GO:0010468">
    <property type="term" value="P:regulation of gene expression"/>
    <property type="evidence" value="ECO:0007669"/>
    <property type="project" value="TreeGrafter"/>
</dbReference>
<organism evidence="11 12">
    <name type="scientific">Linnemannia gamsii</name>
    <dbReference type="NCBI Taxonomy" id="64522"/>
    <lineage>
        <taxon>Eukaryota</taxon>
        <taxon>Fungi</taxon>
        <taxon>Fungi incertae sedis</taxon>
        <taxon>Mucoromycota</taxon>
        <taxon>Mortierellomycotina</taxon>
        <taxon>Mortierellomycetes</taxon>
        <taxon>Mortierellales</taxon>
        <taxon>Mortierellaceae</taxon>
        <taxon>Linnemannia</taxon>
    </lineage>
</organism>
<feature type="compositionally biased region" description="Polar residues" evidence="10">
    <location>
        <begin position="1028"/>
        <end position="1037"/>
    </location>
</feature>
<evidence type="ECO:0000256" key="5">
    <source>
        <dbReference type="ARBA" id="ARBA00023015"/>
    </source>
</evidence>
<evidence type="ECO:0000256" key="2">
    <source>
        <dbReference type="ARBA" id="ARBA00022491"/>
    </source>
</evidence>
<dbReference type="Pfam" id="PF13432">
    <property type="entry name" value="TPR_16"/>
    <property type="match status" value="1"/>
</dbReference>
<dbReference type="GO" id="GO:0005634">
    <property type="term" value="C:nucleus"/>
    <property type="evidence" value="ECO:0007669"/>
    <property type="project" value="UniProtKB-SubCell"/>
</dbReference>
<feature type="compositionally biased region" description="Basic and acidic residues" evidence="10">
    <location>
        <begin position="619"/>
        <end position="631"/>
    </location>
</feature>
<dbReference type="InterPro" id="IPR051630">
    <property type="entry name" value="Corepressor-Demethylase"/>
</dbReference>
<feature type="repeat" description="TPR" evidence="9">
    <location>
        <begin position="171"/>
        <end position="204"/>
    </location>
</feature>
<dbReference type="FunFam" id="1.25.40.10:FF:000403">
    <property type="entry name" value="General transcriptional repressor, putative"/>
    <property type="match status" value="1"/>
</dbReference>
<feature type="compositionally biased region" description="Acidic residues" evidence="10">
    <location>
        <begin position="1069"/>
        <end position="1088"/>
    </location>
</feature>
<feature type="repeat" description="TPR" evidence="9">
    <location>
        <begin position="208"/>
        <end position="241"/>
    </location>
</feature>
<feature type="repeat" description="TPR" evidence="9">
    <location>
        <begin position="135"/>
        <end position="168"/>
    </location>
</feature>
<keyword evidence="12" id="KW-1185">Reference proteome</keyword>
<feature type="compositionally biased region" description="Basic and acidic residues" evidence="10">
    <location>
        <begin position="934"/>
        <end position="952"/>
    </location>
</feature>
<dbReference type="SUPFAM" id="SSF48452">
    <property type="entry name" value="TPR-like"/>
    <property type="match status" value="1"/>
</dbReference>
<dbReference type="Proteomes" id="UP000823405">
    <property type="component" value="Unassembled WGS sequence"/>
</dbReference>
<feature type="compositionally biased region" description="Pro residues" evidence="10">
    <location>
        <begin position="586"/>
        <end position="607"/>
    </location>
</feature>
<dbReference type="Pfam" id="PF00515">
    <property type="entry name" value="TPR_1"/>
    <property type="match status" value="2"/>
</dbReference>
<keyword evidence="3" id="KW-0677">Repeat</keyword>
<reference evidence="11" key="1">
    <citation type="journal article" date="2020" name="Fungal Divers.">
        <title>Resolving the Mortierellaceae phylogeny through synthesis of multi-gene phylogenetics and phylogenomics.</title>
        <authorList>
            <person name="Vandepol N."/>
            <person name="Liber J."/>
            <person name="Desiro A."/>
            <person name="Na H."/>
            <person name="Kennedy M."/>
            <person name="Barry K."/>
            <person name="Grigoriev I.V."/>
            <person name="Miller A.N."/>
            <person name="O'Donnell K."/>
            <person name="Stajich J.E."/>
            <person name="Bonito G."/>
        </authorList>
    </citation>
    <scope>NUCLEOTIDE SEQUENCE</scope>
    <source>
        <strain evidence="11">NVP60</strain>
    </source>
</reference>
<feature type="repeat" description="TPR" evidence="9">
    <location>
        <begin position="67"/>
        <end position="100"/>
    </location>
</feature>
<name>A0A9P6UQX9_9FUNG</name>
<protein>
    <submittedName>
        <fullName evidence="11">Glucose repression mediator protein</fullName>
    </submittedName>
</protein>
<dbReference type="Gene3D" id="1.25.40.10">
    <property type="entry name" value="Tetratricopeptide repeat domain"/>
    <property type="match status" value="3"/>
</dbReference>
<dbReference type="PROSITE" id="PS50293">
    <property type="entry name" value="TPR_REGION"/>
    <property type="match status" value="1"/>
</dbReference>
<evidence type="ECO:0000256" key="9">
    <source>
        <dbReference type="PROSITE-ProRule" id="PRU00339"/>
    </source>
</evidence>
<dbReference type="PANTHER" id="PTHR14017:SF1">
    <property type="entry name" value="LD02225P"/>
    <property type="match status" value="1"/>
</dbReference>
<evidence type="ECO:0000256" key="1">
    <source>
        <dbReference type="ARBA" id="ARBA00004123"/>
    </source>
</evidence>
<feature type="repeat" description="TPR" evidence="9">
    <location>
        <begin position="245"/>
        <end position="278"/>
    </location>
</feature>
<evidence type="ECO:0000313" key="11">
    <source>
        <dbReference type="EMBL" id="KAG0315377.1"/>
    </source>
</evidence>
<dbReference type="Pfam" id="PF07719">
    <property type="entry name" value="TPR_2"/>
    <property type="match status" value="1"/>
</dbReference>
<dbReference type="OrthoDB" id="418911at2759"/>
<keyword evidence="4 9" id="KW-0802">TPR repeat</keyword>
<feature type="compositionally biased region" description="Low complexity" evidence="10">
    <location>
        <begin position="1049"/>
        <end position="1066"/>
    </location>
</feature>
<dbReference type="AlphaFoldDB" id="A0A9P6UQX9"/>
<comment type="subcellular location">
    <subcellularLocation>
        <location evidence="1">Nucleus</location>
    </subcellularLocation>
</comment>
<evidence type="ECO:0000256" key="6">
    <source>
        <dbReference type="ARBA" id="ARBA00023163"/>
    </source>
</evidence>
<feature type="compositionally biased region" description="Low complexity" evidence="10">
    <location>
        <begin position="771"/>
        <end position="782"/>
    </location>
</feature>
<dbReference type="InterPro" id="IPR013105">
    <property type="entry name" value="TPR_2"/>
</dbReference>
<comment type="caution">
    <text evidence="11">The sequence shown here is derived from an EMBL/GenBank/DDBJ whole genome shotgun (WGS) entry which is preliminary data.</text>
</comment>
<sequence length="1112" mass="122643">MNAGPGQGPSATVAQGLPPSSGNNNNSNIKISTPTGAGPVGPHAAVPGAGPAPIIPSPAQRLDAIDEQVWLQIGSLAESMGEFDRAMNSYESALRHNYQSINALNLIAELYRSRENFPKAAEIFQRILAIDNASGEVWGSLGHCYLMMDELPKAYTAYQSALHHLPNPKDAKLWYGIGILYDRYGSSEHAEEAFSAVMRMDPKYEKANEIYFRLGIIYKGQQKYTQSLECFRYILHTPPRPLTEADIWFQIGHVHEQQKEYAAAKDAYERVLTENPNHAKVLQQLGWLYHQQNAAFVNQDQAISFLTRSIEADNSDAQSWYLMGRCYMAQQKYNKAYEAYQQAVYRDSKNPTFWCSIGLLYFQINQYRDALDAYSKAIRINPNISEVWFDLGALYEACNNQVSDAIDAYQRASDLDPENPHIKQRLAYLRQSGSEPGGPTPHYPEEMNPNGYPHHTGGPNGQHAFAQRSTMAPQGPPTGMQGYSGRQQPGPPVPMMSEHQRGDLPLPGHGAGPPEHLSEEKQPHIPGINVARPPTPAGAMPQMMSGERPPHTAPPPAPAHVRPPQGPPRSPVPDGRPYGRHGSPAMVPPGQDPNYPPQHVYGPPPPRGMAQTGPPQGYERQDEDARMKQDRLPVYQHQRQRSGEYMRPNNMEEGQHVPHSQRRHPSDPHAHAPTPPRDERRPIPPPGAGYPQQGPQHPEERWGQHSRHPSDDRSREMMQVQHQQQQHSNVSRGQGFPRPPPGHEDHRHGSPARPGYPPNAPGRVSERNPQRQHQQHSSNSSPVPGGHPDYQRRDAREQSMAHEEQDQRRRSSGMEIESQGPTPQDSRMPDVRPTEQQDQDDIAASLVSLSGKGYGGGGSIGSSHHRARTEDDDYDMEEPESTSTGNTRPPLTQDIKELSSAPGSYIQRDSGREQSSTLQPGSYAKQQGQGQGWPEERTEPQNRGSNDGDDRGGPLNAIHVQSMDSQAAFDQEDQSSGKSRAAIGTSSDVRKEDDETMATVAQPISTNDQAQHQQSYGQQSKDEEDLSATPQSNNNIRPDSPARPPTSEALPVSAVAKPASAAPAPAQGDDTEMEEGEVREDEDEEVDEVLSSGAVPTAVVVGKEGVSSKEQK</sequence>
<feature type="compositionally biased region" description="Acidic residues" evidence="10">
    <location>
        <begin position="870"/>
        <end position="880"/>
    </location>
</feature>
<dbReference type="PROSITE" id="PS50005">
    <property type="entry name" value="TPR"/>
    <property type="match status" value="8"/>
</dbReference>
<dbReference type="InterPro" id="IPR011990">
    <property type="entry name" value="TPR-like_helical_dom_sf"/>
</dbReference>
<feature type="compositionally biased region" description="Basic and acidic residues" evidence="10">
    <location>
        <begin position="664"/>
        <end position="682"/>
    </location>
</feature>
<feature type="compositionally biased region" description="Polar residues" evidence="10">
    <location>
        <begin position="913"/>
        <end position="928"/>
    </location>
</feature>
<dbReference type="GO" id="GO:0000978">
    <property type="term" value="F:RNA polymerase II cis-regulatory region sequence-specific DNA binding"/>
    <property type="evidence" value="ECO:0007669"/>
    <property type="project" value="TreeGrafter"/>
</dbReference>
<accession>A0A9P6UQX9</accession>
<dbReference type="FunFam" id="1.25.40.10:FF:000078">
    <property type="entry name" value="Transcriptional corepressor Cyc8"/>
    <property type="match status" value="1"/>
</dbReference>
<feature type="compositionally biased region" description="Low complexity" evidence="10">
    <location>
        <begin position="1009"/>
        <end position="1019"/>
    </location>
</feature>
<dbReference type="InterPro" id="IPR019734">
    <property type="entry name" value="TPR_rpt"/>
</dbReference>